<sequence>MEEVNSRKALGEFLRSRRERLTPEEVGLVSYGRRRTTGLRRDEVAHLAHIGTSWYTSLEQGRSVNPSEDVLNNIAKALRLTEDERRHLHHLARPSHPEKAESQQLTAGLERTIRAFDPHPAFIIGRYWDLLLWNHAAELVFRLPVYCNNLPQRPHWMRHLLTDPELGSNIKDWEVKARVLIANFRADYARFPNDARFQELIDEFMQSSRLFREIWPLHDVQVATDRRKRSYDPRIGEMEFEHVVLQPPTNPDLKIMIYTASTDTATRLRSAARLKSRHGEPRIG</sequence>
<accession>R9L5D0</accession>
<dbReference type="PROSITE" id="PS50943">
    <property type="entry name" value="HTH_CROC1"/>
    <property type="match status" value="1"/>
</dbReference>
<dbReference type="HOGENOM" id="CLU_057862_2_0_9"/>
<dbReference type="Gene3D" id="1.10.260.40">
    <property type="entry name" value="lambda repressor-like DNA-binding domains"/>
    <property type="match status" value="1"/>
</dbReference>
<dbReference type="InterPro" id="IPR001387">
    <property type="entry name" value="Cro/C1-type_HTH"/>
</dbReference>
<evidence type="ECO:0000259" key="1">
    <source>
        <dbReference type="PROSITE" id="PS50943"/>
    </source>
</evidence>
<dbReference type="STRING" id="1235795.C812_04172"/>
<reference evidence="2 3" key="1">
    <citation type="submission" date="2013-04" db="EMBL/GenBank/DDBJ databases">
        <title>The Genome Sequence of Paenibacillus barengoltzii G22.</title>
        <authorList>
            <consortium name="The Broad Institute Genomics Platform"/>
            <consortium name="The Broad Institute Genome Sequencing Center for Infectious Disease"/>
            <person name="Earl A."/>
            <person name="Xavier R."/>
            <person name="Elson C."/>
            <person name="Duck W."/>
            <person name="Walker B."/>
            <person name="Young S."/>
            <person name="Zeng Q."/>
            <person name="Gargeya S."/>
            <person name="Fitzgerald M."/>
            <person name="Haas B."/>
            <person name="Abouelleil A."/>
            <person name="Allen A.W."/>
            <person name="Alvarado L."/>
            <person name="Arachchi H.M."/>
            <person name="Berlin A.M."/>
            <person name="Chapman S.B."/>
            <person name="Gainer-Dewar J."/>
            <person name="Goldberg J."/>
            <person name="Griggs A."/>
            <person name="Gujja S."/>
            <person name="Hansen M."/>
            <person name="Howarth C."/>
            <person name="Imamovic A."/>
            <person name="Ireland A."/>
            <person name="Larimer J."/>
            <person name="McCowan C."/>
            <person name="Murphy C."/>
            <person name="Pearson M."/>
            <person name="Poon T.W."/>
            <person name="Priest M."/>
            <person name="Roberts A."/>
            <person name="Saif S."/>
            <person name="Shea T."/>
            <person name="Sisk P."/>
            <person name="Sykes S."/>
            <person name="Wortman J."/>
            <person name="Nusbaum C."/>
            <person name="Birren B."/>
        </authorList>
    </citation>
    <scope>NUCLEOTIDE SEQUENCE [LARGE SCALE GENOMIC DNA]</scope>
    <source>
        <strain evidence="2 3">G22</strain>
    </source>
</reference>
<dbReference type="AlphaFoldDB" id="R9L5D0"/>
<dbReference type="InterPro" id="IPR010982">
    <property type="entry name" value="Lambda_DNA-bd_dom_sf"/>
</dbReference>
<dbReference type="RefSeq" id="WP_016314534.1">
    <property type="nucleotide sequence ID" value="NZ_KE159655.1"/>
</dbReference>
<organism evidence="2 3">
    <name type="scientific">Paenibacillus barengoltzii G22</name>
    <dbReference type="NCBI Taxonomy" id="1235795"/>
    <lineage>
        <taxon>Bacteria</taxon>
        <taxon>Bacillati</taxon>
        <taxon>Bacillota</taxon>
        <taxon>Bacilli</taxon>
        <taxon>Bacillales</taxon>
        <taxon>Paenibacillaceae</taxon>
        <taxon>Paenibacillus</taxon>
    </lineage>
</organism>
<feature type="domain" description="HTH cro/C1-type" evidence="1">
    <location>
        <begin position="38"/>
        <end position="85"/>
    </location>
</feature>
<dbReference type="Proteomes" id="UP000019598">
    <property type="component" value="Unassembled WGS sequence"/>
</dbReference>
<dbReference type="PANTHER" id="PTHR35010:SF3">
    <property type="entry name" value="BLL4873 PROTEIN"/>
    <property type="match status" value="1"/>
</dbReference>
<evidence type="ECO:0000313" key="2">
    <source>
        <dbReference type="EMBL" id="EOS53621.1"/>
    </source>
</evidence>
<dbReference type="Pfam" id="PF17765">
    <property type="entry name" value="MLTR_LBD"/>
    <property type="match status" value="1"/>
</dbReference>
<dbReference type="SMART" id="SM00530">
    <property type="entry name" value="HTH_XRE"/>
    <property type="match status" value="1"/>
</dbReference>
<dbReference type="SUPFAM" id="SSF47413">
    <property type="entry name" value="lambda repressor-like DNA-binding domains"/>
    <property type="match status" value="1"/>
</dbReference>
<dbReference type="GO" id="GO:0003677">
    <property type="term" value="F:DNA binding"/>
    <property type="evidence" value="ECO:0007669"/>
    <property type="project" value="InterPro"/>
</dbReference>
<dbReference type="InterPro" id="IPR041413">
    <property type="entry name" value="MLTR_LBD"/>
</dbReference>
<name>R9L5D0_9BACL</name>
<dbReference type="Pfam" id="PF13560">
    <property type="entry name" value="HTH_31"/>
    <property type="match status" value="1"/>
</dbReference>
<dbReference type="PANTHER" id="PTHR35010">
    <property type="entry name" value="BLL4672 PROTEIN-RELATED"/>
    <property type="match status" value="1"/>
</dbReference>
<dbReference type="OrthoDB" id="5346389at2"/>
<dbReference type="PATRIC" id="fig|1235795.3.peg.4136"/>
<dbReference type="Gene3D" id="3.30.450.180">
    <property type="match status" value="1"/>
</dbReference>
<protein>
    <recommendedName>
        <fullName evidence="1">HTH cro/C1-type domain-containing protein</fullName>
    </recommendedName>
</protein>
<dbReference type="EMBL" id="ASSZ01000037">
    <property type="protein sequence ID" value="EOS53621.1"/>
    <property type="molecule type" value="Genomic_DNA"/>
</dbReference>
<dbReference type="CDD" id="cd00093">
    <property type="entry name" value="HTH_XRE"/>
    <property type="match status" value="1"/>
</dbReference>
<comment type="caution">
    <text evidence="2">The sequence shown here is derived from an EMBL/GenBank/DDBJ whole genome shotgun (WGS) entry which is preliminary data.</text>
</comment>
<proteinExistence type="predicted"/>
<evidence type="ECO:0000313" key="3">
    <source>
        <dbReference type="Proteomes" id="UP000019598"/>
    </source>
</evidence>
<gene>
    <name evidence="2" type="ORF">C812_04172</name>
</gene>
<dbReference type="GeneID" id="43347053"/>